<dbReference type="FunFam" id="1.10.150.20:FF:000041">
    <property type="entry name" value="DNA-directed RNA polymerase"/>
    <property type="match status" value="1"/>
</dbReference>
<dbReference type="InterPro" id="IPR043502">
    <property type="entry name" value="DNA/RNA_pol_sf"/>
</dbReference>
<dbReference type="STRING" id="1316194.A0A1Q5T9R5"/>
<dbReference type="EMBL" id="MNBE01000697">
    <property type="protein sequence ID" value="OKO96940.1"/>
    <property type="molecule type" value="Genomic_DNA"/>
</dbReference>
<dbReference type="Proteomes" id="UP000186955">
    <property type="component" value="Unassembled WGS sequence"/>
</dbReference>
<comment type="catalytic activity">
    <reaction evidence="10 11">
        <text>RNA(n) + a ribonucleoside 5'-triphosphate = RNA(n+1) + diphosphate</text>
        <dbReference type="Rhea" id="RHEA:21248"/>
        <dbReference type="Rhea" id="RHEA-COMP:14527"/>
        <dbReference type="Rhea" id="RHEA-COMP:17342"/>
        <dbReference type="ChEBI" id="CHEBI:33019"/>
        <dbReference type="ChEBI" id="CHEBI:61557"/>
        <dbReference type="ChEBI" id="CHEBI:140395"/>
        <dbReference type="EC" id="2.7.7.6"/>
    </reaction>
</comment>
<dbReference type="InterPro" id="IPR002092">
    <property type="entry name" value="DNA-dir_Rpol_phage-type"/>
</dbReference>
<dbReference type="Gene3D" id="1.10.150.20">
    <property type="entry name" value="5' to 3' exonuclease, C-terminal subdomain"/>
    <property type="match status" value="1"/>
</dbReference>
<evidence type="ECO:0000256" key="11">
    <source>
        <dbReference type="RuleBase" id="RU003805"/>
    </source>
</evidence>
<dbReference type="InterPro" id="IPR029262">
    <property type="entry name" value="RPOL_N"/>
</dbReference>
<dbReference type="GO" id="GO:0006390">
    <property type="term" value="P:mitochondrial transcription"/>
    <property type="evidence" value="ECO:0007669"/>
    <property type="project" value="TreeGrafter"/>
</dbReference>
<feature type="domain" description="DNA-directed RNA polymerase N-terminal" evidence="13">
    <location>
        <begin position="349"/>
        <end position="669"/>
    </location>
</feature>
<comment type="subcellular location">
    <subcellularLocation>
        <location evidence="2">Mitochondrion</location>
    </subcellularLocation>
</comment>
<evidence type="ECO:0000313" key="14">
    <source>
        <dbReference type="EMBL" id="OKO96940.1"/>
    </source>
</evidence>
<accession>A0A1Q5T9R5</accession>
<dbReference type="InterPro" id="IPR037159">
    <property type="entry name" value="RNA_POL_N_sf"/>
</dbReference>
<protein>
    <recommendedName>
        <fullName evidence="11">DNA-directed RNA polymerase</fullName>
        <ecNumber evidence="11">2.7.7.6</ecNumber>
    </recommendedName>
</protein>
<feature type="region of interest" description="Disordered" evidence="12">
    <location>
        <begin position="31"/>
        <end position="66"/>
    </location>
</feature>
<reference evidence="14 15" key="1">
    <citation type="submission" date="2016-10" db="EMBL/GenBank/DDBJ databases">
        <title>Genome sequence of the ascomycete fungus Penicillium subrubescens.</title>
        <authorList>
            <person name="De Vries R.P."/>
            <person name="Peng M."/>
            <person name="Dilokpimol A."/>
            <person name="Hilden K."/>
            <person name="Makela M.R."/>
            <person name="Grigoriev I."/>
            <person name="Riley R."/>
            <person name="Granchi Z."/>
        </authorList>
    </citation>
    <scope>NUCLEOTIDE SEQUENCE [LARGE SCALE GENOMIC DNA]</scope>
    <source>
        <strain evidence="14 15">CBS 132785</strain>
    </source>
</reference>
<proteinExistence type="inferred from homology"/>
<organism evidence="14 15">
    <name type="scientific">Penicillium subrubescens</name>
    <dbReference type="NCBI Taxonomy" id="1316194"/>
    <lineage>
        <taxon>Eukaryota</taxon>
        <taxon>Fungi</taxon>
        <taxon>Dikarya</taxon>
        <taxon>Ascomycota</taxon>
        <taxon>Pezizomycotina</taxon>
        <taxon>Eurotiomycetes</taxon>
        <taxon>Eurotiomycetidae</taxon>
        <taxon>Eurotiales</taxon>
        <taxon>Aspergillaceae</taxon>
        <taxon>Penicillium</taxon>
    </lineage>
</organism>
<keyword evidence="15" id="KW-1185">Reference proteome</keyword>
<evidence type="ECO:0000256" key="3">
    <source>
        <dbReference type="ARBA" id="ARBA00009493"/>
    </source>
</evidence>
<evidence type="ECO:0000256" key="5">
    <source>
        <dbReference type="ARBA" id="ARBA00022679"/>
    </source>
</evidence>
<evidence type="ECO:0000256" key="12">
    <source>
        <dbReference type="SAM" id="MobiDB-lite"/>
    </source>
</evidence>
<comment type="caution">
    <text evidence="14">The sequence shown here is derived from an EMBL/GenBank/DDBJ whole genome shotgun (WGS) entry which is preliminary data.</text>
</comment>
<evidence type="ECO:0000259" key="13">
    <source>
        <dbReference type="SMART" id="SM01311"/>
    </source>
</evidence>
<keyword evidence="4 11" id="KW-0240">DNA-directed RNA polymerase</keyword>
<dbReference type="PANTHER" id="PTHR10102">
    <property type="entry name" value="DNA-DIRECTED RNA POLYMERASE, MITOCHONDRIAL"/>
    <property type="match status" value="1"/>
</dbReference>
<dbReference type="GO" id="GO:0003899">
    <property type="term" value="F:DNA-directed RNA polymerase activity"/>
    <property type="evidence" value="ECO:0007669"/>
    <property type="project" value="UniProtKB-EC"/>
</dbReference>
<dbReference type="Pfam" id="PF14700">
    <property type="entry name" value="RPOL_N"/>
    <property type="match status" value="1"/>
</dbReference>
<evidence type="ECO:0000256" key="6">
    <source>
        <dbReference type="ARBA" id="ARBA00022695"/>
    </source>
</evidence>
<keyword evidence="6 11" id="KW-0548">Nucleotidyltransferase</keyword>
<sequence length="1375" mass="153617">MLSRVARQKNALFHLRKANAVRTLGVSPAVRLHSNSSRPSSIVNSQSTSTQERPRRPSFQSHRNLATATDQSVLEHGSYLALDDSYTPSIARPSPFQTTDSFDPFDTSSLIVLNETPQTQPKILRKIRGIGGDEDEMMANFDMSLRVGRFDRAAALISRLKAYYPVDSAEFLALHNQYLKAMVSHMIITRQDDMVLPLQKWFEVDMPAGGVMPDATTFAVMVRMSLRMLHGSKRDRSVRRYWGLAKQADLHEDLLASEVLTDLDLGELSKICSSDLITPMDPAGFDEEFSEQSVEIFDNIPEVLAAEQKGLGLSSLRESLSLFSEGAQIALPEGFKGTEEEKRELYAQLRQQRLESDTMRTASKRWRAEFEGRVKAGVDVASGKSRLKSVMSQWHTDLSDAIKKEIKLAEEAETQPMRTEEQKARCEYGVYLQSLDSDRLAAVTVLSVMDVFTRHGMQKGTKVSTVASSIGKGVQDELIAEAYLKKNSTPDTRRVKMVKEMLAGRRSKDGRLQWKAVSENLQKEHEEYAWTPRVTVRIGAVLMGLLFDVAKAPVKTTDPTTGNVTTTMHPAFLHAYEMNFGKRLGLFHMNPEIIDIISREPPADLLGRHLPMICKPQSWTGAKKGGYRLYQSNIVRSTPGETLQPAYVKAALEKDGLKDIRKGLDVLGNTGWVINRDVFAVMLEAWNSGEGVASLAPLDPDLPIPPKPEPDAGFAAERDWQLQMRDIENLRSGYHSMRCFQNFQLEVARAFRHETFYLPHNIDFRGRAYPLPPYLNQMGADNARGLLLFSEAKPLGAGGLRWLKIQIANLAGFDKASMSEREQFAMDHLEDVLDSANKGLHGKRWWLKAEDPWQCLAACCELRNALALPDPTTYASRLPIHQDGSCNGLQHYAALGGDTVGAQQVNLEPSDRPSDVYTGVSEFVKKSVAKDADEGNKVAQVLDGRITRKVVKQTVMTNVYGVTFMGAMRQVRRQLNDHFPDLSNEMKKDGALYIARKIFEALGSMFNGAHEIQYWLGDCATRITQSLTPEQIEAMANEALSPSQPAEKGTSTKFDPSKKFQTTVIWTTPLGLPVVQPYRTRKARRVVTSLQTVSIVDPSAEDVVSRRKQLQAFPPNFIHSLDATHMIMSANACQDAGLTFSAVHDSFWTHASDVDSMNSILRDAFVQMHSDDIVGRLAAEFNVRYGKNLFLAKVDANSEIGRTLRKRRKANVRNARLIELIDEHRRQTLLRSEDTADQAEGRAMETSASIFEKLGGTDKHLAMASTLGETTVGHVPDDLAAAERGPSSNVDTSDPAIQSLFTEIDMMDSQPSAAEAEVDDAMATDDGTKEEMQPTKKKQRQKPHTWLWLPLRFRPVPTKGSWDLSRIRDSQYFFS</sequence>
<evidence type="ECO:0000313" key="15">
    <source>
        <dbReference type="Proteomes" id="UP000186955"/>
    </source>
</evidence>
<dbReference type="PROSITE" id="PS00900">
    <property type="entry name" value="RNA_POL_PHAGE_1"/>
    <property type="match status" value="1"/>
</dbReference>
<evidence type="ECO:0000256" key="10">
    <source>
        <dbReference type="ARBA" id="ARBA00048552"/>
    </source>
</evidence>
<dbReference type="GO" id="GO:0001018">
    <property type="term" value="F:mitochondrial promoter sequence-specific DNA binding"/>
    <property type="evidence" value="ECO:0007669"/>
    <property type="project" value="TreeGrafter"/>
</dbReference>
<dbReference type="Gene3D" id="1.10.1320.10">
    <property type="entry name" value="DNA-directed RNA polymerase, N-terminal domain"/>
    <property type="match status" value="1"/>
</dbReference>
<evidence type="ECO:0000256" key="8">
    <source>
        <dbReference type="ARBA" id="ARBA00023128"/>
    </source>
</evidence>
<gene>
    <name evidence="14" type="ORF">PENSUB_10494</name>
</gene>
<comment type="function">
    <text evidence="1 11">DNA-dependent RNA polymerase catalyzes the transcription of DNA into RNA using the four ribonucleoside triphosphates as substrates.</text>
</comment>
<dbReference type="SUPFAM" id="SSF56672">
    <property type="entry name" value="DNA/RNA polymerases"/>
    <property type="match status" value="1"/>
</dbReference>
<dbReference type="EC" id="2.7.7.6" evidence="11"/>
<dbReference type="GO" id="GO:0034245">
    <property type="term" value="C:mitochondrial DNA-directed RNA polymerase complex"/>
    <property type="evidence" value="ECO:0007669"/>
    <property type="project" value="TreeGrafter"/>
</dbReference>
<dbReference type="SMART" id="SM01311">
    <property type="entry name" value="RPOL_N"/>
    <property type="match status" value="1"/>
</dbReference>
<evidence type="ECO:0000256" key="4">
    <source>
        <dbReference type="ARBA" id="ARBA00022478"/>
    </source>
</evidence>
<evidence type="ECO:0000256" key="2">
    <source>
        <dbReference type="ARBA" id="ARBA00004173"/>
    </source>
</evidence>
<dbReference type="FunFam" id="1.10.287.280:FF:000001">
    <property type="entry name" value="DNA-directed RNA polymerase"/>
    <property type="match status" value="1"/>
</dbReference>
<keyword evidence="8" id="KW-0496">Mitochondrion</keyword>
<keyword evidence="7" id="KW-0809">Transit peptide</keyword>
<keyword evidence="9 11" id="KW-0804">Transcription</keyword>
<dbReference type="Gene3D" id="1.10.287.280">
    <property type="match status" value="1"/>
</dbReference>
<dbReference type="PANTHER" id="PTHR10102:SF0">
    <property type="entry name" value="DNA-DIRECTED RNA POLYMERASE, MITOCHONDRIAL"/>
    <property type="match status" value="1"/>
</dbReference>
<evidence type="ECO:0000256" key="1">
    <source>
        <dbReference type="ARBA" id="ARBA00004026"/>
    </source>
</evidence>
<dbReference type="Pfam" id="PF00940">
    <property type="entry name" value="RNA_pol"/>
    <property type="match status" value="1"/>
</dbReference>
<name>A0A1Q5T9R5_9EURO</name>
<dbReference type="OrthoDB" id="276422at2759"/>
<dbReference type="PROSITE" id="PS00489">
    <property type="entry name" value="RNA_POL_PHAGE_2"/>
    <property type="match status" value="1"/>
</dbReference>
<dbReference type="InterPro" id="IPR046950">
    <property type="entry name" value="DNA-dir_Rpol_C_phage-type"/>
</dbReference>
<evidence type="ECO:0000256" key="9">
    <source>
        <dbReference type="ARBA" id="ARBA00023163"/>
    </source>
</evidence>
<evidence type="ECO:0000256" key="7">
    <source>
        <dbReference type="ARBA" id="ARBA00022946"/>
    </source>
</evidence>
<comment type="similarity">
    <text evidence="3 11">Belongs to the phage and mitochondrial RNA polymerase family.</text>
</comment>
<keyword evidence="5 11" id="KW-0808">Transferase</keyword>
<feature type="compositionally biased region" description="Low complexity" evidence="12">
    <location>
        <begin position="34"/>
        <end position="47"/>
    </location>
</feature>